<gene>
    <name evidence="10" type="ORF">CANTEDRAFT_112202</name>
</gene>
<comment type="catalytic activity">
    <reaction evidence="1">
        <text>a phosphate monoester + H2O = an alcohol + phosphate</text>
        <dbReference type="Rhea" id="RHEA:15017"/>
        <dbReference type="ChEBI" id="CHEBI:15377"/>
        <dbReference type="ChEBI" id="CHEBI:30879"/>
        <dbReference type="ChEBI" id="CHEBI:43474"/>
        <dbReference type="ChEBI" id="CHEBI:67140"/>
        <dbReference type="EC" id="3.1.3.2"/>
    </reaction>
</comment>
<keyword evidence="6" id="KW-0904">Protein phosphatase</keyword>
<dbReference type="HOGENOM" id="CLU_071415_2_0_1"/>
<dbReference type="PANTHER" id="PTHR11717">
    <property type="entry name" value="LOW MOLECULAR WEIGHT PROTEIN TYROSINE PHOSPHATASE"/>
    <property type="match status" value="1"/>
</dbReference>
<dbReference type="InterPro" id="IPR036196">
    <property type="entry name" value="Ptyr_pPase_sf"/>
</dbReference>
<dbReference type="FunFam" id="3.40.50.2300:FF:000105">
    <property type="entry name" value="Low molecular weight phosphotyrosine protein"/>
    <property type="match status" value="1"/>
</dbReference>
<keyword evidence="5" id="KW-0378">Hydrolase</keyword>
<dbReference type="Pfam" id="PF01451">
    <property type="entry name" value="LMWPc"/>
    <property type="match status" value="1"/>
</dbReference>
<feature type="active site" evidence="8">
    <location>
        <position position="19"/>
    </location>
</feature>
<dbReference type="GO" id="GO:0003993">
    <property type="term" value="F:acid phosphatase activity"/>
    <property type="evidence" value="ECO:0007669"/>
    <property type="project" value="UniProtKB-EC"/>
</dbReference>
<dbReference type="Proteomes" id="UP000000707">
    <property type="component" value="Unassembled WGS sequence"/>
</dbReference>
<keyword evidence="11" id="KW-1185">Reference proteome</keyword>
<evidence type="ECO:0000313" key="11">
    <source>
        <dbReference type="Proteomes" id="UP000000707"/>
    </source>
</evidence>
<proteinExistence type="inferred from homology"/>
<accession>G3AW86</accession>
<dbReference type="PRINTS" id="PR00719">
    <property type="entry name" value="LMWPTPASE"/>
</dbReference>
<name>G3AW86_CANTC</name>
<evidence type="ECO:0000256" key="5">
    <source>
        <dbReference type="ARBA" id="ARBA00022801"/>
    </source>
</evidence>
<dbReference type="CDD" id="cd16343">
    <property type="entry name" value="LMWPTP"/>
    <property type="match status" value="1"/>
</dbReference>
<dbReference type="InterPro" id="IPR023485">
    <property type="entry name" value="Ptyr_pPase"/>
</dbReference>
<organism evidence="11">
    <name type="scientific">Candida tenuis (strain ATCC 10573 / BCRC 21748 / CBS 615 / JCM 9827 / NBRC 10315 / NRRL Y-1498 / VKM Y-70)</name>
    <name type="common">Yeast</name>
    <name type="synonym">Yamadazyma tenuis</name>
    <dbReference type="NCBI Taxonomy" id="590646"/>
    <lineage>
        <taxon>Eukaryota</taxon>
        <taxon>Fungi</taxon>
        <taxon>Dikarya</taxon>
        <taxon>Ascomycota</taxon>
        <taxon>Saccharomycotina</taxon>
        <taxon>Pichiomycetes</taxon>
        <taxon>Debaryomycetaceae</taxon>
        <taxon>Yamadazyma</taxon>
    </lineage>
</organism>
<comment type="catalytic activity">
    <reaction evidence="7">
        <text>O-phospho-L-tyrosyl-[protein] + H2O = L-tyrosyl-[protein] + phosphate</text>
        <dbReference type="Rhea" id="RHEA:10684"/>
        <dbReference type="Rhea" id="RHEA-COMP:10136"/>
        <dbReference type="Rhea" id="RHEA-COMP:20101"/>
        <dbReference type="ChEBI" id="CHEBI:15377"/>
        <dbReference type="ChEBI" id="CHEBI:43474"/>
        <dbReference type="ChEBI" id="CHEBI:46858"/>
        <dbReference type="ChEBI" id="CHEBI:61978"/>
        <dbReference type="EC" id="3.1.3.48"/>
    </reaction>
</comment>
<dbReference type="PANTHER" id="PTHR11717:SF7">
    <property type="entry name" value="LOW MOLECULAR WEIGHT PHOSPHOTYROSINE PROTEIN PHOSPHATASE"/>
    <property type="match status" value="1"/>
</dbReference>
<feature type="domain" description="Phosphotyrosine protein phosphatase I" evidence="9">
    <location>
        <begin position="7"/>
        <end position="157"/>
    </location>
</feature>
<evidence type="ECO:0000313" key="10">
    <source>
        <dbReference type="EMBL" id="EGV66482.1"/>
    </source>
</evidence>
<dbReference type="Gene3D" id="3.40.50.2300">
    <property type="match status" value="1"/>
</dbReference>
<reference evidence="10 11" key="1">
    <citation type="journal article" date="2011" name="Proc. Natl. Acad. Sci. U.S.A.">
        <title>Comparative genomics of xylose-fermenting fungi for enhanced biofuel production.</title>
        <authorList>
            <person name="Wohlbach D.J."/>
            <person name="Kuo A."/>
            <person name="Sato T.K."/>
            <person name="Potts K.M."/>
            <person name="Salamov A.A."/>
            <person name="LaButti K.M."/>
            <person name="Sun H."/>
            <person name="Clum A."/>
            <person name="Pangilinan J.L."/>
            <person name="Lindquist E.A."/>
            <person name="Lucas S."/>
            <person name="Lapidus A."/>
            <person name="Jin M."/>
            <person name="Gunawan C."/>
            <person name="Balan V."/>
            <person name="Dale B.E."/>
            <person name="Jeffries T.W."/>
            <person name="Zinkel R."/>
            <person name="Barry K.W."/>
            <person name="Grigoriev I.V."/>
            <person name="Gasch A.P."/>
        </authorList>
    </citation>
    <scope>NUCLEOTIDE SEQUENCE [LARGE SCALE GENOMIC DNA]</scope>
    <source>
        <strain evidence="11">ATCC 10573 / BCRC 21748 / CBS 615 / JCM 9827 / NBRC 10315 / NRRL Y-1498 / VKM Y-70</strain>
    </source>
</reference>
<protein>
    <submittedName>
        <fullName evidence="10">Low molecular weight phosphotyrosine protein phosphatase</fullName>
    </submittedName>
</protein>
<dbReference type="EMBL" id="GL996510">
    <property type="protein sequence ID" value="EGV66482.1"/>
    <property type="molecule type" value="Genomic_DNA"/>
</dbReference>
<evidence type="ECO:0000256" key="6">
    <source>
        <dbReference type="ARBA" id="ARBA00022912"/>
    </source>
</evidence>
<evidence type="ECO:0000256" key="2">
    <source>
        <dbReference type="ARBA" id="ARBA00004496"/>
    </source>
</evidence>
<evidence type="ECO:0000256" key="3">
    <source>
        <dbReference type="ARBA" id="ARBA00011063"/>
    </source>
</evidence>
<feature type="active site" description="Nucleophile" evidence="8">
    <location>
        <position position="13"/>
    </location>
</feature>
<evidence type="ECO:0000259" key="9">
    <source>
        <dbReference type="SMART" id="SM00226"/>
    </source>
</evidence>
<dbReference type="STRING" id="590646.G3AW86"/>
<keyword evidence="4" id="KW-0963">Cytoplasm</keyword>
<evidence type="ECO:0000256" key="4">
    <source>
        <dbReference type="ARBA" id="ARBA00022490"/>
    </source>
</evidence>
<evidence type="ECO:0000256" key="7">
    <source>
        <dbReference type="ARBA" id="ARBA00051722"/>
    </source>
</evidence>
<dbReference type="eggNOG" id="KOG3217">
    <property type="taxonomic scope" value="Eukaryota"/>
</dbReference>
<evidence type="ECO:0000256" key="8">
    <source>
        <dbReference type="PIRSR" id="PIRSR617867-1"/>
    </source>
</evidence>
<comment type="subcellular location">
    <subcellularLocation>
        <location evidence="2">Cytoplasm</location>
    </subcellularLocation>
</comment>
<dbReference type="SMART" id="SM00226">
    <property type="entry name" value="LMWPc"/>
    <property type="match status" value="1"/>
</dbReference>
<dbReference type="OrthoDB" id="3388at2759"/>
<evidence type="ECO:0000256" key="1">
    <source>
        <dbReference type="ARBA" id="ARBA00000032"/>
    </source>
</evidence>
<dbReference type="SUPFAM" id="SSF52788">
    <property type="entry name" value="Phosphotyrosine protein phosphatases I"/>
    <property type="match status" value="1"/>
</dbReference>
<dbReference type="InterPro" id="IPR017867">
    <property type="entry name" value="Tyr_phospatase_low_mol_wt"/>
</dbReference>
<sequence length="163" mass="18795">MSKDNQLSVAFVCTGNICRSPMAEALFKHKVKQSGLESHFKLIDSFGISSWHQGDSPDSRSASTCRKHGVPMHHRAQGIERSDFQRFDYLLAMDQGHKSELMFMKPKNCTTRIELFGEWRTDDSVDKIVVDPYYSNSKAFEHNFQQLSHFTDVFLDQEVQRSD</sequence>
<dbReference type="GO" id="GO:0004725">
    <property type="term" value="F:protein tyrosine phosphatase activity"/>
    <property type="evidence" value="ECO:0007669"/>
    <property type="project" value="UniProtKB-EC"/>
</dbReference>
<dbReference type="GO" id="GO:0005737">
    <property type="term" value="C:cytoplasm"/>
    <property type="evidence" value="ECO:0007669"/>
    <property type="project" value="UniProtKB-SubCell"/>
</dbReference>
<feature type="active site" description="Proton donor" evidence="8">
    <location>
        <position position="131"/>
    </location>
</feature>
<comment type="similarity">
    <text evidence="3">Belongs to the low molecular weight phosphotyrosine protein phosphatase family.</text>
</comment>
<dbReference type="AlphaFoldDB" id="G3AW86"/>
<dbReference type="InterPro" id="IPR050438">
    <property type="entry name" value="LMW_PTPase"/>
</dbReference>